<dbReference type="CDD" id="cd16936">
    <property type="entry name" value="HATPase_RsbW-like"/>
    <property type="match status" value="1"/>
</dbReference>
<dbReference type="EMBL" id="BOPG01000049">
    <property type="protein sequence ID" value="GIJ59967.1"/>
    <property type="molecule type" value="Genomic_DNA"/>
</dbReference>
<dbReference type="InterPro" id="IPR003594">
    <property type="entry name" value="HATPase_dom"/>
</dbReference>
<gene>
    <name evidence="3" type="ORF">Vau01_074830</name>
</gene>
<dbReference type="InterPro" id="IPR036890">
    <property type="entry name" value="HATPase_C_sf"/>
</dbReference>
<organism evidence="3 4">
    <name type="scientific">Virgisporangium aurantiacum</name>
    <dbReference type="NCBI Taxonomy" id="175570"/>
    <lineage>
        <taxon>Bacteria</taxon>
        <taxon>Bacillati</taxon>
        <taxon>Actinomycetota</taxon>
        <taxon>Actinomycetes</taxon>
        <taxon>Micromonosporales</taxon>
        <taxon>Micromonosporaceae</taxon>
        <taxon>Virgisporangium</taxon>
    </lineage>
</organism>
<evidence type="ECO:0000259" key="2">
    <source>
        <dbReference type="PROSITE" id="PS50801"/>
    </source>
</evidence>
<dbReference type="AlphaFoldDB" id="A0A8J4E5J4"/>
<dbReference type="RefSeq" id="WP_204003511.1">
    <property type="nucleotide sequence ID" value="NZ_BOPG01000049.1"/>
</dbReference>
<accession>A0A8J4E5J4</accession>
<protein>
    <recommendedName>
        <fullName evidence="2">STAS domain-containing protein</fullName>
    </recommendedName>
</protein>
<dbReference type="SUPFAM" id="SSF55874">
    <property type="entry name" value="ATPase domain of HSP90 chaperone/DNA topoisomerase II/histidine kinase"/>
    <property type="match status" value="1"/>
</dbReference>
<dbReference type="InterPro" id="IPR050267">
    <property type="entry name" value="Anti-sigma-factor_SerPK"/>
</dbReference>
<feature type="domain" description="STAS" evidence="2">
    <location>
        <begin position="17"/>
        <end position="115"/>
    </location>
</feature>
<dbReference type="PANTHER" id="PTHR35526">
    <property type="entry name" value="ANTI-SIGMA-F FACTOR RSBW-RELATED"/>
    <property type="match status" value="1"/>
</dbReference>
<comment type="caution">
    <text evidence="3">The sequence shown here is derived from an EMBL/GenBank/DDBJ whole genome shotgun (WGS) entry which is preliminary data.</text>
</comment>
<evidence type="ECO:0000313" key="4">
    <source>
        <dbReference type="Proteomes" id="UP000612585"/>
    </source>
</evidence>
<dbReference type="SUPFAM" id="SSF52091">
    <property type="entry name" value="SpoIIaa-like"/>
    <property type="match status" value="1"/>
</dbReference>
<keyword evidence="4" id="KW-1185">Reference proteome</keyword>
<dbReference type="Gene3D" id="3.30.565.10">
    <property type="entry name" value="Histidine kinase-like ATPase, C-terminal domain"/>
    <property type="match status" value="1"/>
</dbReference>
<name>A0A8J4E5J4_9ACTN</name>
<keyword evidence="1" id="KW-0418">Kinase</keyword>
<dbReference type="Gene3D" id="3.30.750.24">
    <property type="entry name" value="STAS domain"/>
    <property type="match status" value="1"/>
</dbReference>
<dbReference type="Pfam" id="PF01740">
    <property type="entry name" value="STAS"/>
    <property type="match status" value="1"/>
</dbReference>
<dbReference type="InterPro" id="IPR036513">
    <property type="entry name" value="STAS_dom_sf"/>
</dbReference>
<evidence type="ECO:0000313" key="3">
    <source>
        <dbReference type="EMBL" id="GIJ59967.1"/>
    </source>
</evidence>
<keyword evidence="1" id="KW-0808">Transferase</keyword>
<keyword evidence="1" id="KW-0723">Serine/threonine-protein kinase</keyword>
<sequence length="237" mass="25079">MIAEVTEVAGPAGTAAVVRLAGPLTFDTAPSARTHLLKAVAVQPVVVVADVAELEVRDDVALTLFPAVARHAAAWPGIPLVLAAPSRWLRAALERTAVMRYVPVEATVAAACAAVDGTPPRRVTELMAGGPETVSTARAVVRAACLRWEQSAISETAELIMSELASNAVRHAGGIIEISVSVRRRYLHLSVRDRSYEQARIGRNNGRGLMLVDAMTTGWGSTELPDGKVVWATLPHA</sequence>
<evidence type="ECO:0000256" key="1">
    <source>
        <dbReference type="ARBA" id="ARBA00022527"/>
    </source>
</evidence>
<dbReference type="GO" id="GO:0004674">
    <property type="term" value="F:protein serine/threonine kinase activity"/>
    <property type="evidence" value="ECO:0007669"/>
    <property type="project" value="UniProtKB-KW"/>
</dbReference>
<dbReference type="InterPro" id="IPR002645">
    <property type="entry name" value="STAS_dom"/>
</dbReference>
<dbReference type="Proteomes" id="UP000612585">
    <property type="component" value="Unassembled WGS sequence"/>
</dbReference>
<proteinExistence type="predicted"/>
<dbReference type="PANTHER" id="PTHR35526:SF3">
    <property type="entry name" value="ANTI-SIGMA-F FACTOR RSBW"/>
    <property type="match status" value="1"/>
</dbReference>
<reference evidence="3" key="1">
    <citation type="submission" date="2021-01" db="EMBL/GenBank/DDBJ databases">
        <title>Whole genome shotgun sequence of Virgisporangium aurantiacum NBRC 16421.</title>
        <authorList>
            <person name="Komaki H."/>
            <person name="Tamura T."/>
        </authorList>
    </citation>
    <scope>NUCLEOTIDE SEQUENCE</scope>
    <source>
        <strain evidence="3">NBRC 16421</strain>
    </source>
</reference>
<dbReference type="Pfam" id="PF13581">
    <property type="entry name" value="HATPase_c_2"/>
    <property type="match status" value="1"/>
</dbReference>
<dbReference type="PROSITE" id="PS50801">
    <property type="entry name" value="STAS"/>
    <property type="match status" value="1"/>
</dbReference>